<dbReference type="AlphaFoldDB" id="A0AAV4Y4J1"/>
<gene>
    <name evidence="1" type="ORF">CEXT_668271</name>
</gene>
<sequence length="108" mass="12329">MNLQFWVQRKHDSKPSNMKIFYLCATVHMEIPFHSTIHKGHHNGKSSETAFISELANYCLCVSRKIVTLPNTELNINGSFGLNCMEIFTNDGHGEVGISRKYCTYCDK</sequence>
<accession>A0AAV4Y4J1</accession>
<comment type="caution">
    <text evidence="1">The sequence shown here is derived from an EMBL/GenBank/DDBJ whole genome shotgun (WGS) entry which is preliminary data.</text>
</comment>
<dbReference type="EMBL" id="BPLR01001381">
    <property type="protein sequence ID" value="GIZ01988.1"/>
    <property type="molecule type" value="Genomic_DNA"/>
</dbReference>
<name>A0AAV4Y4J1_CAEEX</name>
<organism evidence="1 2">
    <name type="scientific">Caerostris extrusa</name>
    <name type="common">Bark spider</name>
    <name type="synonym">Caerostris bankana</name>
    <dbReference type="NCBI Taxonomy" id="172846"/>
    <lineage>
        <taxon>Eukaryota</taxon>
        <taxon>Metazoa</taxon>
        <taxon>Ecdysozoa</taxon>
        <taxon>Arthropoda</taxon>
        <taxon>Chelicerata</taxon>
        <taxon>Arachnida</taxon>
        <taxon>Araneae</taxon>
        <taxon>Araneomorphae</taxon>
        <taxon>Entelegynae</taxon>
        <taxon>Araneoidea</taxon>
        <taxon>Araneidae</taxon>
        <taxon>Caerostris</taxon>
    </lineage>
</organism>
<evidence type="ECO:0000313" key="1">
    <source>
        <dbReference type="EMBL" id="GIZ01988.1"/>
    </source>
</evidence>
<evidence type="ECO:0000313" key="2">
    <source>
        <dbReference type="Proteomes" id="UP001054945"/>
    </source>
</evidence>
<reference evidence="1 2" key="1">
    <citation type="submission" date="2021-06" db="EMBL/GenBank/DDBJ databases">
        <title>Caerostris extrusa draft genome.</title>
        <authorList>
            <person name="Kono N."/>
            <person name="Arakawa K."/>
        </authorList>
    </citation>
    <scope>NUCLEOTIDE SEQUENCE [LARGE SCALE GENOMIC DNA]</scope>
</reference>
<protein>
    <submittedName>
        <fullName evidence="1">Uncharacterized protein</fullName>
    </submittedName>
</protein>
<proteinExistence type="predicted"/>
<keyword evidence="2" id="KW-1185">Reference proteome</keyword>
<dbReference type="Proteomes" id="UP001054945">
    <property type="component" value="Unassembled WGS sequence"/>
</dbReference>